<dbReference type="GO" id="GO:0003677">
    <property type="term" value="F:DNA binding"/>
    <property type="evidence" value="ECO:0007669"/>
    <property type="project" value="UniProtKB-UniRule"/>
</dbReference>
<dbReference type="AlphaFoldDB" id="A0AAE3R029"/>
<name>A0AAE3R029_9BACT</name>
<dbReference type="InterPro" id="IPR036271">
    <property type="entry name" value="Tet_transcr_reg_TetR-rel_C_sf"/>
</dbReference>
<dbReference type="InterPro" id="IPR050624">
    <property type="entry name" value="HTH-type_Tx_Regulator"/>
</dbReference>
<dbReference type="InterPro" id="IPR009057">
    <property type="entry name" value="Homeodomain-like_sf"/>
</dbReference>
<feature type="domain" description="HTH tetR-type" evidence="5">
    <location>
        <begin position="12"/>
        <end position="72"/>
    </location>
</feature>
<evidence type="ECO:0000256" key="2">
    <source>
        <dbReference type="ARBA" id="ARBA00023125"/>
    </source>
</evidence>
<evidence type="ECO:0000256" key="4">
    <source>
        <dbReference type="PROSITE-ProRule" id="PRU00335"/>
    </source>
</evidence>
<dbReference type="InterPro" id="IPR001647">
    <property type="entry name" value="HTH_TetR"/>
</dbReference>
<dbReference type="EMBL" id="JASJOS010000024">
    <property type="protein sequence ID" value="MDJ1485874.1"/>
    <property type="molecule type" value="Genomic_DNA"/>
</dbReference>
<dbReference type="PANTHER" id="PTHR43479">
    <property type="entry name" value="ACREF/ENVCD OPERON REPRESSOR-RELATED"/>
    <property type="match status" value="1"/>
</dbReference>
<gene>
    <name evidence="6" type="ORF">QNI16_35665</name>
</gene>
<dbReference type="InterPro" id="IPR025996">
    <property type="entry name" value="MT1864/Rv1816-like_C"/>
</dbReference>
<evidence type="ECO:0000256" key="3">
    <source>
        <dbReference type="ARBA" id="ARBA00023163"/>
    </source>
</evidence>
<evidence type="ECO:0000256" key="1">
    <source>
        <dbReference type="ARBA" id="ARBA00023015"/>
    </source>
</evidence>
<evidence type="ECO:0000313" key="7">
    <source>
        <dbReference type="Proteomes" id="UP001241110"/>
    </source>
</evidence>
<dbReference type="PROSITE" id="PS50977">
    <property type="entry name" value="HTH_TETR_2"/>
    <property type="match status" value="1"/>
</dbReference>
<accession>A0AAE3R029</accession>
<sequence>MSSIDRKTRHKEALRTGILQAARNIALKEGWQAVTIRKIADEVEYTPPIVYEFFENKEAVFFEVAMDGFTILRSMLEAEVIEDKHKKLCRYAIIHWHFAEQNPELYKLMFGIESIPSIAAERPQEVLSIGELIKNAMKAITPDLEDKEYKELFFQWMCIVHGFITMALIMRHRIEKEPDAWEPELYLERATRRFIKSIQ</sequence>
<protein>
    <submittedName>
        <fullName evidence="6">TetR/AcrR family transcriptional regulator</fullName>
    </submittedName>
</protein>
<feature type="DNA-binding region" description="H-T-H motif" evidence="4">
    <location>
        <begin position="35"/>
        <end position="54"/>
    </location>
</feature>
<dbReference type="Proteomes" id="UP001241110">
    <property type="component" value="Unassembled WGS sequence"/>
</dbReference>
<proteinExistence type="predicted"/>
<keyword evidence="3" id="KW-0804">Transcription</keyword>
<dbReference type="RefSeq" id="WP_313989008.1">
    <property type="nucleotide sequence ID" value="NZ_JASJOS010000024.1"/>
</dbReference>
<comment type="caution">
    <text evidence="6">The sequence shown here is derived from an EMBL/GenBank/DDBJ whole genome shotgun (WGS) entry which is preliminary data.</text>
</comment>
<dbReference type="SUPFAM" id="SSF46689">
    <property type="entry name" value="Homeodomain-like"/>
    <property type="match status" value="1"/>
</dbReference>
<dbReference type="SUPFAM" id="SSF48498">
    <property type="entry name" value="Tetracyclin repressor-like, C-terminal domain"/>
    <property type="match status" value="1"/>
</dbReference>
<evidence type="ECO:0000313" key="6">
    <source>
        <dbReference type="EMBL" id="MDJ1485874.1"/>
    </source>
</evidence>
<dbReference type="PANTHER" id="PTHR43479:SF11">
    <property type="entry name" value="ACREF_ENVCD OPERON REPRESSOR-RELATED"/>
    <property type="match status" value="1"/>
</dbReference>
<dbReference type="Gene3D" id="1.10.357.10">
    <property type="entry name" value="Tetracycline Repressor, domain 2"/>
    <property type="match status" value="1"/>
</dbReference>
<organism evidence="6 7">
    <name type="scientific">Xanthocytophaga flava</name>
    <dbReference type="NCBI Taxonomy" id="3048013"/>
    <lineage>
        <taxon>Bacteria</taxon>
        <taxon>Pseudomonadati</taxon>
        <taxon>Bacteroidota</taxon>
        <taxon>Cytophagia</taxon>
        <taxon>Cytophagales</taxon>
        <taxon>Rhodocytophagaceae</taxon>
        <taxon>Xanthocytophaga</taxon>
    </lineage>
</organism>
<keyword evidence="2 4" id="KW-0238">DNA-binding</keyword>
<reference evidence="6" key="1">
    <citation type="submission" date="2023-05" db="EMBL/GenBank/DDBJ databases">
        <authorList>
            <person name="Zhang X."/>
        </authorList>
    </citation>
    <scope>NUCLEOTIDE SEQUENCE</scope>
    <source>
        <strain evidence="6">YF14B1</strain>
    </source>
</reference>
<evidence type="ECO:0000259" key="5">
    <source>
        <dbReference type="PROSITE" id="PS50977"/>
    </source>
</evidence>
<keyword evidence="1" id="KW-0805">Transcription regulation</keyword>
<dbReference type="Pfam" id="PF00440">
    <property type="entry name" value="TetR_N"/>
    <property type="match status" value="1"/>
</dbReference>
<dbReference type="Pfam" id="PF13305">
    <property type="entry name" value="TetR_C_33"/>
    <property type="match status" value="1"/>
</dbReference>